<dbReference type="CDD" id="cd06577">
    <property type="entry name" value="PASTA_pknB"/>
    <property type="match status" value="1"/>
</dbReference>
<dbReference type="OrthoDB" id="9882645at2"/>
<dbReference type="AlphaFoldDB" id="A0A143BHX5"/>
<feature type="domain" description="PASTA" evidence="3">
    <location>
        <begin position="100"/>
        <end position="168"/>
    </location>
</feature>
<keyword evidence="2" id="KW-0472">Membrane</keyword>
<dbReference type="PROSITE" id="PS51178">
    <property type="entry name" value="PASTA"/>
    <property type="match status" value="1"/>
</dbReference>
<evidence type="ECO:0000256" key="1">
    <source>
        <dbReference type="SAM" id="MobiDB-lite"/>
    </source>
</evidence>
<keyword evidence="5" id="KW-1185">Reference proteome</keyword>
<name>A0A143BHX5_9BACT</name>
<sequence length="185" mass="18663">MATTKKTTTKATNGGRRAGAAAFKLWGIRALIAIVAGVSIGAGAGVMTVSKLEPGRGTGVDSLAVMLDSIAKGRIPEPTAQERSAEAKRKADSVSSEAEAPPVELTAVPQVTDMEEGAARNALLDAGLQVGEVQFQASSKPAGTVLASMPLAGAQVAPQTPVTLVLSDGRTGTDTLSRPSSPFAP</sequence>
<dbReference type="SMART" id="SM00740">
    <property type="entry name" value="PASTA"/>
    <property type="match status" value="1"/>
</dbReference>
<keyword evidence="2" id="KW-0812">Transmembrane</keyword>
<dbReference type="eggNOG" id="COG2815">
    <property type="taxonomic scope" value="Bacteria"/>
</dbReference>
<evidence type="ECO:0000313" key="5">
    <source>
        <dbReference type="Proteomes" id="UP000076404"/>
    </source>
</evidence>
<accession>A0A143BHX5</accession>
<feature type="compositionally biased region" description="Basic and acidic residues" evidence="1">
    <location>
        <begin position="83"/>
        <end position="92"/>
    </location>
</feature>
<proteinExistence type="predicted"/>
<reference evidence="4 5" key="1">
    <citation type="journal article" date="2014" name="Proc. Natl. Acad. Sci. U.S.A.">
        <title>Functional type 2 photosynthetic reaction centers found in the rare bacterial phylum Gemmatimonadetes.</title>
        <authorList>
            <person name="Zeng Y."/>
            <person name="Feng F."/>
            <person name="Medova H."/>
            <person name="Dean J."/>
            <person name="Koblizek M."/>
        </authorList>
    </citation>
    <scope>NUCLEOTIDE SEQUENCE [LARGE SCALE GENOMIC DNA]</scope>
    <source>
        <strain evidence="4 5">AP64</strain>
    </source>
</reference>
<keyword evidence="2" id="KW-1133">Transmembrane helix</keyword>
<dbReference type="STRING" id="1379270.GEMMAAP_03880"/>
<dbReference type="RefSeq" id="WP_026850151.1">
    <property type="nucleotide sequence ID" value="NZ_CP011454.1"/>
</dbReference>
<dbReference type="Gene3D" id="3.30.10.20">
    <property type="match status" value="1"/>
</dbReference>
<dbReference type="Pfam" id="PF03793">
    <property type="entry name" value="PASTA"/>
    <property type="match status" value="1"/>
</dbReference>
<feature type="region of interest" description="Disordered" evidence="1">
    <location>
        <begin position="163"/>
        <end position="185"/>
    </location>
</feature>
<gene>
    <name evidence="4" type="ORF">GEMMAAP_03880</name>
</gene>
<protein>
    <recommendedName>
        <fullName evidence="3">PASTA domain-containing protein</fullName>
    </recommendedName>
</protein>
<feature type="compositionally biased region" description="Polar residues" evidence="1">
    <location>
        <begin position="170"/>
        <end position="185"/>
    </location>
</feature>
<dbReference type="InterPro" id="IPR005543">
    <property type="entry name" value="PASTA_dom"/>
</dbReference>
<dbReference type="Proteomes" id="UP000076404">
    <property type="component" value="Chromosome"/>
</dbReference>
<feature type="transmembrane region" description="Helical" evidence="2">
    <location>
        <begin position="26"/>
        <end position="49"/>
    </location>
</feature>
<organism evidence="4 5">
    <name type="scientific">Gemmatimonas phototrophica</name>
    <dbReference type="NCBI Taxonomy" id="1379270"/>
    <lineage>
        <taxon>Bacteria</taxon>
        <taxon>Pseudomonadati</taxon>
        <taxon>Gemmatimonadota</taxon>
        <taxon>Gemmatimonadia</taxon>
        <taxon>Gemmatimonadales</taxon>
        <taxon>Gemmatimonadaceae</taxon>
        <taxon>Gemmatimonas</taxon>
    </lineage>
</organism>
<dbReference type="KEGG" id="gph:GEMMAAP_03880"/>
<evidence type="ECO:0000259" key="3">
    <source>
        <dbReference type="PROSITE" id="PS51178"/>
    </source>
</evidence>
<reference evidence="4 5" key="2">
    <citation type="journal article" date="2016" name="Environ. Microbiol. Rep.">
        <title>Metagenomic evidence for the presence of phototrophic Gemmatimonadetes bacteria in diverse environments.</title>
        <authorList>
            <person name="Zeng Y."/>
            <person name="Baumbach J."/>
            <person name="Barbosa E.G."/>
            <person name="Azevedo V."/>
            <person name="Zhang C."/>
            <person name="Koblizek M."/>
        </authorList>
    </citation>
    <scope>NUCLEOTIDE SEQUENCE [LARGE SCALE GENOMIC DNA]</scope>
    <source>
        <strain evidence="4 5">AP64</strain>
    </source>
</reference>
<evidence type="ECO:0000256" key="2">
    <source>
        <dbReference type="SAM" id="Phobius"/>
    </source>
</evidence>
<dbReference type="EMBL" id="CP011454">
    <property type="protein sequence ID" value="AMW04213.1"/>
    <property type="molecule type" value="Genomic_DNA"/>
</dbReference>
<evidence type="ECO:0000313" key="4">
    <source>
        <dbReference type="EMBL" id="AMW04213.1"/>
    </source>
</evidence>
<feature type="region of interest" description="Disordered" evidence="1">
    <location>
        <begin position="74"/>
        <end position="106"/>
    </location>
</feature>